<accession>A0ACB9GSY6</accession>
<gene>
    <name evidence="1" type="ORF">L1987_39919</name>
</gene>
<evidence type="ECO:0000313" key="1">
    <source>
        <dbReference type="EMBL" id="KAI3786321.1"/>
    </source>
</evidence>
<reference evidence="1 2" key="2">
    <citation type="journal article" date="2022" name="Mol. Ecol. Resour.">
        <title>The genomes of chicory, endive, great burdock and yacon provide insights into Asteraceae paleo-polyploidization history and plant inulin production.</title>
        <authorList>
            <person name="Fan W."/>
            <person name="Wang S."/>
            <person name="Wang H."/>
            <person name="Wang A."/>
            <person name="Jiang F."/>
            <person name="Liu H."/>
            <person name="Zhao H."/>
            <person name="Xu D."/>
            <person name="Zhang Y."/>
        </authorList>
    </citation>
    <scope>NUCLEOTIDE SEQUENCE [LARGE SCALE GENOMIC DNA]</scope>
    <source>
        <strain evidence="2">cv. Yunnan</strain>
        <tissue evidence="1">Leaves</tissue>
    </source>
</reference>
<dbReference type="EMBL" id="CM042030">
    <property type="protein sequence ID" value="KAI3786321.1"/>
    <property type="molecule type" value="Genomic_DNA"/>
</dbReference>
<reference evidence="2" key="1">
    <citation type="journal article" date="2022" name="Mol. Ecol. Resour.">
        <title>The genomes of chicory, endive, great burdock and yacon provide insights into Asteraceae palaeo-polyploidization history and plant inulin production.</title>
        <authorList>
            <person name="Fan W."/>
            <person name="Wang S."/>
            <person name="Wang H."/>
            <person name="Wang A."/>
            <person name="Jiang F."/>
            <person name="Liu H."/>
            <person name="Zhao H."/>
            <person name="Xu D."/>
            <person name="Zhang Y."/>
        </authorList>
    </citation>
    <scope>NUCLEOTIDE SEQUENCE [LARGE SCALE GENOMIC DNA]</scope>
    <source>
        <strain evidence="2">cv. Yunnan</strain>
    </source>
</reference>
<dbReference type="Proteomes" id="UP001056120">
    <property type="component" value="Linkage Group LG13"/>
</dbReference>
<organism evidence="1 2">
    <name type="scientific">Smallanthus sonchifolius</name>
    <dbReference type="NCBI Taxonomy" id="185202"/>
    <lineage>
        <taxon>Eukaryota</taxon>
        <taxon>Viridiplantae</taxon>
        <taxon>Streptophyta</taxon>
        <taxon>Embryophyta</taxon>
        <taxon>Tracheophyta</taxon>
        <taxon>Spermatophyta</taxon>
        <taxon>Magnoliopsida</taxon>
        <taxon>eudicotyledons</taxon>
        <taxon>Gunneridae</taxon>
        <taxon>Pentapetalae</taxon>
        <taxon>asterids</taxon>
        <taxon>campanulids</taxon>
        <taxon>Asterales</taxon>
        <taxon>Asteraceae</taxon>
        <taxon>Asteroideae</taxon>
        <taxon>Heliantheae alliance</taxon>
        <taxon>Millerieae</taxon>
        <taxon>Smallanthus</taxon>
    </lineage>
</organism>
<protein>
    <submittedName>
        <fullName evidence="1">Uncharacterized protein</fullName>
    </submittedName>
</protein>
<evidence type="ECO:0000313" key="2">
    <source>
        <dbReference type="Proteomes" id="UP001056120"/>
    </source>
</evidence>
<sequence length="210" mass="23904">MLVEKLKVLERLTSLEEESLSSSTKESRLVKKLEMLEGEVVRLTHEMAHADVQIANLEKLVGAKEAEIIKTVSEMNLVQADLDSTKFELLTVELPILIFLFLFRTLLTHTYCLFCLQTHLRELGEEKRQVEARVARLDEDNHHLETHLSDRENATVGKEEKLRESHADAAATSQALSAEVDELKVSKGVLAKENSRHQSENRRLLLDLLN</sequence>
<keyword evidence="2" id="KW-1185">Reference proteome</keyword>
<comment type="caution">
    <text evidence="1">The sequence shown here is derived from an EMBL/GenBank/DDBJ whole genome shotgun (WGS) entry which is preliminary data.</text>
</comment>
<proteinExistence type="predicted"/>
<name>A0ACB9GSY6_9ASTR</name>